<dbReference type="PROSITE" id="PS50234">
    <property type="entry name" value="VWFA"/>
    <property type="match status" value="1"/>
</dbReference>
<dbReference type="InterPro" id="IPR002035">
    <property type="entry name" value="VWF_A"/>
</dbReference>
<dbReference type="SMART" id="SM00327">
    <property type="entry name" value="VWA"/>
    <property type="match status" value="1"/>
</dbReference>
<accession>A0A917IU57</accession>
<dbReference type="AlphaFoldDB" id="A0A917IU57"/>
<sequence length="494" mass="52788">MATTDAMAKVLEQIPVDPDDCITLAVSHNSSANDVATQIIKGKSAPNLWIPDSTTRAELALAGKADMVTKSDSLAKSPAVIVSSEETNYPTWNKVLADNANVAMGDPRADSGAFASLMNASVEVSDGETKPNELTSATGLRAQTIGVDSPAQTAQEGMRSVEEGKIASTIATEADFVRYKQDNPDSQLTAQVPDSGTTELNYPMYQPTVGSGTNHTIGQAADKISSFVASQEGKEALEQVGLRTSEGNELADSPAVKVKTLNETDPSVVSSTWRSYLIQSAPLNALVAIDSSSSMGWELGNEGKTRMDVTLESVLAGAQLFPARDSLGVWSFAYDIGEEDGQKTDYREIVPIRNLETDVNGTTQRDLILEKAQAIKPYPDSLTGLNDTLLAAFREVKENYEADSTNTVVVLTDGENTDQSDYPTDELIEAIQREQDPENPVYFVLIGISQDANMQALEALAPQIGGEAYSASSAEDIQKIFQQALSVSPDEAKS</sequence>
<dbReference type="Pfam" id="PF00092">
    <property type="entry name" value="VWA"/>
    <property type="match status" value="1"/>
</dbReference>
<gene>
    <name evidence="2" type="ORF">GCM10007359_13000</name>
</gene>
<dbReference type="SUPFAM" id="SSF53850">
    <property type="entry name" value="Periplasmic binding protein-like II"/>
    <property type="match status" value="1"/>
</dbReference>
<dbReference type="EMBL" id="BMDC01000002">
    <property type="protein sequence ID" value="GGH62601.1"/>
    <property type="molecule type" value="Genomic_DNA"/>
</dbReference>
<evidence type="ECO:0000313" key="3">
    <source>
        <dbReference type="Proteomes" id="UP000600171"/>
    </source>
</evidence>
<organism evidence="2 3">
    <name type="scientific">Rothia aerolata</name>
    <dbReference type="NCBI Taxonomy" id="1812262"/>
    <lineage>
        <taxon>Bacteria</taxon>
        <taxon>Bacillati</taxon>
        <taxon>Actinomycetota</taxon>
        <taxon>Actinomycetes</taxon>
        <taxon>Micrococcales</taxon>
        <taxon>Micrococcaceae</taxon>
        <taxon>Rothia</taxon>
    </lineage>
</organism>
<name>A0A917IU57_9MICC</name>
<reference evidence="2 3" key="1">
    <citation type="journal article" date="2014" name="Int. J. Syst. Evol. Microbiol.">
        <title>Complete genome sequence of Corynebacterium casei LMG S-19264T (=DSM 44701T), isolated from a smear-ripened cheese.</title>
        <authorList>
            <consortium name="US DOE Joint Genome Institute (JGI-PGF)"/>
            <person name="Walter F."/>
            <person name="Albersmeier A."/>
            <person name="Kalinowski J."/>
            <person name="Ruckert C."/>
        </authorList>
    </citation>
    <scope>NUCLEOTIDE SEQUENCE [LARGE SCALE GENOMIC DNA]</scope>
    <source>
        <strain evidence="2 3">CCM 8669</strain>
    </source>
</reference>
<comment type="caution">
    <text evidence="2">The sequence shown here is derived from an EMBL/GenBank/DDBJ whole genome shotgun (WGS) entry which is preliminary data.</text>
</comment>
<dbReference type="Proteomes" id="UP000600171">
    <property type="component" value="Unassembled WGS sequence"/>
</dbReference>
<evidence type="ECO:0000313" key="2">
    <source>
        <dbReference type="EMBL" id="GGH62601.1"/>
    </source>
</evidence>
<dbReference type="InterPro" id="IPR036465">
    <property type="entry name" value="vWFA_dom_sf"/>
</dbReference>
<feature type="domain" description="VWFA" evidence="1">
    <location>
        <begin position="284"/>
        <end position="485"/>
    </location>
</feature>
<proteinExistence type="predicted"/>
<dbReference type="Gene3D" id="3.40.50.410">
    <property type="entry name" value="von Willebrand factor, type A domain"/>
    <property type="match status" value="1"/>
</dbReference>
<dbReference type="SUPFAM" id="SSF53300">
    <property type="entry name" value="vWA-like"/>
    <property type="match status" value="1"/>
</dbReference>
<protein>
    <recommendedName>
        <fullName evidence="1">VWFA domain-containing protein</fullName>
    </recommendedName>
</protein>
<dbReference type="Pfam" id="PF13531">
    <property type="entry name" value="SBP_bac_11"/>
    <property type="match status" value="1"/>
</dbReference>
<keyword evidence="3" id="KW-1185">Reference proteome</keyword>
<evidence type="ECO:0000259" key="1">
    <source>
        <dbReference type="PROSITE" id="PS50234"/>
    </source>
</evidence>